<evidence type="ECO:0000313" key="1">
    <source>
        <dbReference type="EMBL" id="EIY39883.1"/>
    </source>
</evidence>
<reference evidence="1 2" key="1">
    <citation type="submission" date="2012-02" db="EMBL/GenBank/DDBJ databases">
        <title>The Genome Sequence of Bacteroides cellulosilyticus CL02T12C19.</title>
        <authorList>
            <consortium name="The Broad Institute Genome Sequencing Platform"/>
            <person name="Earl A."/>
            <person name="Ward D."/>
            <person name="Feldgarden M."/>
            <person name="Gevers D."/>
            <person name="Zitomersky N.L."/>
            <person name="Coyne M.J."/>
            <person name="Comstock L.E."/>
            <person name="Young S.K."/>
            <person name="Zeng Q."/>
            <person name="Gargeya S."/>
            <person name="Fitzgerald M."/>
            <person name="Haas B."/>
            <person name="Abouelleil A."/>
            <person name="Alvarado L."/>
            <person name="Arachchi H.M."/>
            <person name="Berlin A."/>
            <person name="Chapman S.B."/>
            <person name="Gearin G."/>
            <person name="Goldberg J."/>
            <person name="Griggs A."/>
            <person name="Gujja S."/>
            <person name="Hansen M."/>
            <person name="Heiman D."/>
            <person name="Howarth C."/>
            <person name="Larimer J."/>
            <person name="Lui A."/>
            <person name="MacDonald P.J.P."/>
            <person name="McCowen C."/>
            <person name="Montmayeur A."/>
            <person name="Murphy C."/>
            <person name="Neiman D."/>
            <person name="Pearson M."/>
            <person name="Priest M."/>
            <person name="Roberts A."/>
            <person name="Saif S."/>
            <person name="Shea T."/>
            <person name="Sisk P."/>
            <person name="Stolte C."/>
            <person name="Sykes S."/>
            <person name="Wortman J."/>
            <person name="Nusbaum C."/>
            <person name="Birren B."/>
        </authorList>
    </citation>
    <scope>NUCLEOTIDE SEQUENCE [LARGE SCALE GENOMIC DNA]</scope>
    <source>
        <strain evidence="1 2">CL02T12C19</strain>
    </source>
</reference>
<dbReference type="EMBL" id="AGXG01000002">
    <property type="protein sequence ID" value="EIY39883.1"/>
    <property type="molecule type" value="Genomic_DNA"/>
</dbReference>
<accession>I9RCH6</accession>
<proteinExistence type="predicted"/>
<name>I9RCH6_9BACE</name>
<dbReference type="HOGENOM" id="CLU_3402033_0_0_10"/>
<evidence type="ECO:0000313" key="2">
    <source>
        <dbReference type="Proteomes" id="UP000003741"/>
    </source>
</evidence>
<organism evidence="1 2">
    <name type="scientific">Bacteroides cellulosilyticus CL02T12C19</name>
    <dbReference type="NCBI Taxonomy" id="997874"/>
    <lineage>
        <taxon>Bacteria</taxon>
        <taxon>Pseudomonadati</taxon>
        <taxon>Bacteroidota</taxon>
        <taxon>Bacteroidia</taxon>
        <taxon>Bacteroidales</taxon>
        <taxon>Bacteroidaceae</taxon>
        <taxon>Bacteroides</taxon>
    </lineage>
</organism>
<gene>
    <name evidence="1" type="ORF">HMPREF1062_00221</name>
</gene>
<comment type="caution">
    <text evidence="1">The sequence shown here is derived from an EMBL/GenBank/DDBJ whole genome shotgun (WGS) entry which is preliminary data.</text>
</comment>
<dbReference type="AlphaFoldDB" id="I9RCH6"/>
<dbReference type="Proteomes" id="UP000003741">
    <property type="component" value="Unassembled WGS sequence"/>
</dbReference>
<keyword evidence="2" id="KW-1185">Reference proteome</keyword>
<protein>
    <submittedName>
        <fullName evidence="1">Uncharacterized protein</fullName>
    </submittedName>
</protein>
<sequence>MKKTFDKDKGLLHSKILIKDIKKRGTFKIC</sequence>